<evidence type="ECO:0000259" key="5">
    <source>
        <dbReference type="PROSITE" id="PS50931"/>
    </source>
</evidence>
<comment type="similarity">
    <text evidence="1">Belongs to the LysR transcriptional regulatory family.</text>
</comment>
<dbReference type="GO" id="GO:0003677">
    <property type="term" value="F:DNA binding"/>
    <property type="evidence" value="ECO:0007669"/>
    <property type="project" value="UniProtKB-KW"/>
</dbReference>
<dbReference type="Gene3D" id="1.10.10.10">
    <property type="entry name" value="Winged helix-like DNA-binding domain superfamily/Winged helix DNA-binding domain"/>
    <property type="match status" value="1"/>
</dbReference>
<dbReference type="SUPFAM" id="SSF53850">
    <property type="entry name" value="Periplasmic binding protein-like II"/>
    <property type="match status" value="1"/>
</dbReference>
<dbReference type="Pfam" id="PF00126">
    <property type="entry name" value="HTH_1"/>
    <property type="match status" value="1"/>
</dbReference>
<evidence type="ECO:0000313" key="6">
    <source>
        <dbReference type="EMBL" id="PCJ03733.1"/>
    </source>
</evidence>
<comment type="caution">
    <text evidence="6">The sequence shown here is derived from an EMBL/GenBank/DDBJ whole genome shotgun (WGS) entry which is preliminary data.</text>
</comment>
<feature type="domain" description="HTH lysR-type" evidence="5">
    <location>
        <begin position="20"/>
        <end position="77"/>
    </location>
</feature>
<reference key="1">
    <citation type="submission" date="2017-08" db="EMBL/GenBank/DDBJ databases">
        <title>A dynamic microbial community with high functional redundancy inhabits the cold, oxic subseafloor aquifer.</title>
        <authorList>
            <person name="Tully B.J."/>
            <person name="Wheat C.G."/>
            <person name="Glazer B.T."/>
            <person name="Huber J.A."/>
        </authorList>
    </citation>
    <scope>NUCLEOTIDE SEQUENCE [LARGE SCALE GENOMIC DNA]</scope>
</reference>
<dbReference type="InterPro" id="IPR050950">
    <property type="entry name" value="HTH-type_LysR_regulators"/>
</dbReference>
<proteinExistence type="inferred from homology"/>
<dbReference type="SUPFAM" id="SSF46785">
    <property type="entry name" value="Winged helix' DNA-binding domain"/>
    <property type="match status" value="1"/>
</dbReference>
<dbReference type="AlphaFoldDB" id="A0A2A4Z9P5"/>
<gene>
    <name evidence="6" type="ORF">COB13_00410</name>
</gene>
<accession>A0A2A4Z9P5</accession>
<dbReference type="GO" id="GO:0003700">
    <property type="term" value="F:DNA-binding transcription factor activity"/>
    <property type="evidence" value="ECO:0007669"/>
    <property type="project" value="InterPro"/>
</dbReference>
<dbReference type="InterPro" id="IPR005119">
    <property type="entry name" value="LysR_subst-bd"/>
</dbReference>
<reference evidence="6" key="2">
    <citation type="journal article" date="2018" name="ISME J.">
        <title>A dynamic microbial community with high functional redundancy inhabits the cold, oxic subseafloor aquifer.</title>
        <authorList>
            <person name="Tully B.J."/>
            <person name="Wheat C.G."/>
            <person name="Glazer B.T."/>
            <person name="Huber J.A."/>
        </authorList>
    </citation>
    <scope>NUCLEOTIDE SEQUENCE</scope>
    <source>
        <strain evidence="6">NORP83</strain>
    </source>
</reference>
<organism evidence="6">
    <name type="scientific">OCS116 cluster bacterium</name>
    <dbReference type="NCBI Taxonomy" id="2030921"/>
    <lineage>
        <taxon>Bacteria</taxon>
        <taxon>Pseudomonadati</taxon>
        <taxon>Pseudomonadota</taxon>
        <taxon>Alphaproteobacteria</taxon>
        <taxon>OCS116 cluster</taxon>
    </lineage>
</organism>
<evidence type="ECO:0000256" key="4">
    <source>
        <dbReference type="ARBA" id="ARBA00023163"/>
    </source>
</evidence>
<name>A0A2A4Z9P5_9PROT</name>
<protein>
    <submittedName>
        <fullName evidence="6">LysR family transcriptional regulator</fullName>
    </submittedName>
</protein>
<dbReference type="PROSITE" id="PS50931">
    <property type="entry name" value="HTH_LYSR"/>
    <property type="match status" value="1"/>
</dbReference>
<sequence>MTKTPVNNLSSQDRLISRGLKFNHLRLIAALGETGQISASAAQLHMAQPSASRLLSELEYIVGNKLYSRHPRGIILNETGILLAKKARHMLRGLDDMNRQIIETGEGLRGVVNIGAVTTPALEIILPVIRHARVTHPNIEISITVDTSPKLAEGMLNGSIDFYIGRITEEIDPRPFHTRVIGIEPLVLIVRADHPLTREAPKDLNDCTNYDWVLQSSGELMRHAVEKYFSERGYKMPTQIISTSSVMMTLAIISQSNSIAPVSHPIADFYGDRGDGIPGRIARLPIAEDLYVADYSLISAADRELSPASEAIFNLVSNRLDINKPNND</sequence>
<keyword evidence="3" id="KW-0238">DNA-binding</keyword>
<evidence type="ECO:0000256" key="2">
    <source>
        <dbReference type="ARBA" id="ARBA00023015"/>
    </source>
</evidence>
<dbReference type="PANTHER" id="PTHR30419:SF8">
    <property type="entry name" value="NITROGEN ASSIMILATION TRANSCRIPTIONAL ACTIVATOR-RELATED"/>
    <property type="match status" value="1"/>
</dbReference>
<evidence type="ECO:0000256" key="3">
    <source>
        <dbReference type="ARBA" id="ARBA00023125"/>
    </source>
</evidence>
<dbReference type="Pfam" id="PF03466">
    <property type="entry name" value="LysR_substrate"/>
    <property type="match status" value="1"/>
</dbReference>
<dbReference type="GO" id="GO:0005829">
    <property type="term" value="C:cytosol"/>
    <property type="evidence" value="ECO:0007669"/>
    <property type="project" value="TreeGrafter"/>
</dbReference>
<keyword evidence="2" id="KW-0805">Transcription regulation</keyword>
<dbReference type="InterPro" id="IPR036388">
    <property type="entry name" value="WH-like_DNA-bd_sf"/>
</dbReference>
<dbReference type="InterPro" id="IPR000847">
    <property type="entry name" value="LysR_HTH_N"/>
</dbReference>
<dbReference type="EMBL" id="NVUS01000001">
    <property type="protein sequence ID" value="PCJ03733.1"/>
    <property type="molecule type" value="Genomic_DNA"/>
</dbReference>
<keyword evidence="4" id="KW-0804">Transcription</keyword>
<evidence type="ECO:0000256" key="1">
    <source>
        <dbReference type="ARBA" id="ARBA00009437"/>
    </source>
</evidence>
<dbReference type="PANTHER" id="PTHR30419">
    <property type="entry name" value="HTH-TYPE TRANSCRIPTIONAL REGULATOR YBHD"/>
    <property type="match status" value="1"/>
</dbReference>
<dbReference type="Gene3D" id="3.40.190.290">
    <property type="match status" value="1"/>
</dbReference>
<dbReference type="InterPro" id="IPR036390">
    <property type="entry name" value="WH_DNA-bd_sf"/>
</dbReference>